<reference evidence="1 2" key="1">
    <citation type="journal article" date="2020" name="Mol. Plant">
        <title>The Chromosome-Based Rubber Tree Genome Provides New Insights into Spurge Genome Evolution and Rubber Biosynthesis.</title>
        <authorList>
            <person name="Liu J."/>
            <person name="Shi C."/>
            <person name="Shi C.C."/>
            <person name="Li W."/>
            <person name="Zhang Q.J."/>
            <person name="Zhang Y."/>
            <person name="Li K."/>
            <person name="Lu H.F."/>
            <person name="Shi C."/>
            <person name="Zhu S.T."/>
            <person name="Xiao Z.Y."/>
            <person name="Nan H."/>
            <person name="Yue Y."/>
            <person name="Zhu X.G."/>
            <person name="Wu Y."/>
            <person name="Hong X.N."/>
            <person name="Fan G.Y."/>
            <person name="Tong Y."/>
            <person name="Zhang D."/>
            <person name="Mao C.L."/>
            <person name="Liu Y.L."/>
            <person name="Hao S.J."/>
            <person name="Liu W.Q."/>
            <person name="Lv M.Q."/>
            <person name="Zhang H.B."/>
            <person name="Liu Y."/>
            <person name="Hu-Tang G.R."/>
            <person name="Wang J.P."/>
            <person name="Wang J.H."/>
            <person name="Sun Y.H."/>
            <person name="Ni S.B."/>
            <person name="Chen W.B."/>
            <person name="Zhang X.C."/>
            <person name="Jiao Y.N."/>
            <person name="Eichler E.E."/>
            <person name="Li G.H."/>
            <person name="Liu X."/>
            <person name="Gao L.Z."/>
        </authorList>
    </citation>
    <scope>NUCLEOTIDE SEQUENCE [LARGE SCALE GENOMIC DNA]</scope>
    <source>
        <strain evidence="2">cv. GT1</strain>
        <tissue evidence="1">Leaf</tissue>
    </source>
</reference>
<keyword evidence="2" id="KW-1185">Reference proteome</keyword>
<protein>
    <submittedName>
        <fullName evidence="1">Uncharacterized protein</fullName>
    </submittedName>
</protein>
<proteinExistence type="predicted"/>
<name>A0A6A6M7U2_HEVBR</name>
<sequence length="102" mass="11386">MLLLQLEGTGGEFIMKHDNDAYVLLEKIAKSTHLWSSPRGLAPTLKKQAARMLELDPFNMINAEFDVPANVLAKKMKDLSMLVNSSFSRSSQQVAYREGTNS</sequence>
<comment type="caution">
    <text evidence="1">The sequence shown here is derived from an EMBL/GenBank/DDBJ whole genome shotgun (WGS) entry which is preliminary data.</text>
</comment>
<dbReference type="Proteomes" id="UP000467840">
    <property type="component" value="Chromosome 9"/>
</dbReference>
<organism evidence="1 2">
    <name type="scientific">Hevea brasiliensis</name>
    <name type="common">Para rubber tree</name>
    <name type="synonym">Siphonia brasiliensis</name>
    <dbReference type="NCBI Taxonomy" id="3981"/>
    <lineage>
        <taxon>Eukaryota</taxon>
        <taxon>Viridiplantae</taxon>
        <taxon>Streptophyta</taxon>
        <taxon>Embryophyta</taxon>
        <taxon>Tracheophyta</taxon>
        <taxon>Spermatophyta</taxon>
        <taxon>Magnoliopsida</taxon>
        <taxon>eudicotyledons</taxon>
        <taxon>Gunneridae</taxon>
        <taxon>Pentapetalae</taxon>
        <taxon>rosids</taxon>
        <taxon>fabids</taxon>
        <taxon>Malpighiales</taxon>
        <taxon>Euphorbiaceae</taxon>
        <taxon>Crotonoideae</taxon>
        <taxon>Micrandreae</taxon>
        <taxon>Hevea</taxon>
    </lineage>
</organism>
<accession>A0A6A6M7U2</accession>
<evidence type="ECO:0000313" key="2">
    <source>
        <dbReference type="Proteomes" id="UP000467840"/>
    </source>
</evidence>
<dbReference type="EMBL" id="JAAGAX010000008">
    <property type="protein sequence ID" value="KAF2307999.1"/>
    <property type="molecule type" value="Genomic_DNA"/>
</dbReference>
<dbReference type="AlphaFoldDB" id="A0A6A6M7U2"/>
<gene>
    <name evidence="1" type="ORF">GH714_034188</name>
</gene>
<evidence type="ECO:0000313" key="1">
    <source>
        <dbReference type="EMBL" id="KAF2307999.1"/>
    </source>
</evidence>